<name>A0A643ESQ7_9HYPH</name>
<evidence type="ECO:0000313" key="2">
    <source>
        <dbReference type="EMBL" id="KAB0564472.1"/>
    </source>
</evidence>
<dbReference type="GO" id="GO:0005886">
    <property type="term" value="C:plasma membrane"/>
    <property type="evidence" value="ECO:0007669"/>
    <property type="project" value="UniProtKB-SubCell"/>
</dbReference>
<protein>
    <submittedName>
        <fullName evidence="2">ABC transporter permease</fullName>
    </submittedName>
</protein>
<dbReference type="GO" id="GO:0140359">
    <property type="term" value="F:ABC-type transporter activity"/>
    <property type="evidence" value="ECO:0007669"/>
    <property type="project" value="InterPro"/>
</dbReference>
<reference evidence="2" key="1">
    <citation type="submission" date="2019-09" db="EMBL/GenBank/DDBJ databases">
        <title>Draft genome sequences of 48 bacterial type strains from the CCUG.</title>
        <authorList>
            <person name="Tunovic T."/>
            <person name="Pineiro-Iglesias B."/>
            <person name="Unosson C."/>
            <person name="Inganas E."/>
            <person name="Ohlen M."/>
            <person name="Cardew S."/>
            <person name="Jensie-Markopoulos S."/>
            <person name="Salva-Serra F."/>
            <person name="Jaen-Luchoro D."/>
            <person name="Karlsson R."/>
            <person name="Svensson-Stadler L."/>
            <person name="Chun J."/>
            <person name="Moore E."/>
        </authorList>
    </citation>
    <scope>NUCLEOTIDE SEQUENCE</scope>
    <source>
        <strain evidence="2">CCUG 50899</strain>
    </source>
</reference>
<sequence>MSNIAIIAFKEIQEGLRNRWVLATTLLLAALALSMTFLGSAPTGSSVGASQMDIVIVSLSSLTIFLIPLIALLISHDAIVGEMERGTMLLLLSYPLSRAQVVLGKFFGQLAILAFATFFGYGIAALALLASGQAASAESWLAFATLIASSILLGAVFIAIGFLASALVRERSTAAGIAIGVWLFFVLIYDAALLALLVFDQGQMIGTGILNTLLLINPADSYRLLNFGTGQAGALTGMGGMAGNATLGPVIMTVTLGLWTVLPLAFSMLIFSRKEL</sequence>
<gene>
    <name evidence="2" type="ORF">F7Q93_24500</name>
</gene>
<evidence type="ECO:0000256" key="1">
    <source>
        <dbReference type="SAM" id="Phobius"/>
    </source>
</evidence>
<dbReference type="RefSeq" id="WP_024899845.1">
    <property type="nucleotide sequence ID" value="NZ_JBHEEN010000028.1"/>
</dbReference>
<comment type="caution">
    <text evidence="2">The sequence shown here is derived from an EMBL/GenBank/DDBJ whole genome shotgun (WGS) entry which is preliminary data.</text>
</comment>
<dbReference type="AlphaFoldDB" id="A0A643ESQ7"/>
<feature type="transmembrane region" description="Helical" evidence="1">
    <location>
        <begin position="20"/>
        <end position="42"/>
    </location>
</feature>
<keyword evidence="1" id="KW-0812">Transmembrane</keyword>
<dbReference type="EMBL" id="VZPE01000025">
    <property type="protein sequence ID" value="KAB0564472.1"/>
    <property type="molecule type" value="Genomic_DNA"/>
</dbReference>
<organism evidence="2">
    <name type="scientific">Brucella pituitosa</name>
    <dbReference type="NCBI Taxonomy" id="571256"/>
    <lineage>
        <taxon>Bacteria</taxon>
        <taxon>Pseudomonadati</taxon>
        <taxon>Pseudomonadota</taxon>
        <taxon>Alphaproteobacteria</taxon>
        <taxon>Hyphomicrobiales</taxon>
        <taxon>Brucellaceae</taxon>
        <taxon>Brucella/Ochrobactrum group</taxon>
        <taxon>Brucella</taxon>
    </lineage>
</organism>
<dbReference type="Pfam" id="PF12679">
    <property type="entry name" value="ABC2_membrane_2"/>
    <property type="match status" value="1"/>
</dbReference>
<feature type="transmembrane region" description="Helical" evidence="1">
    <location>
        <begin position="250"/>
        <end position="271"/>
    </location>
</feature>
<accession>A0A643ESQ7</accession>
<keyword evidence="1" id="KW-0472">Membrane</keyword>
<feature type="transmembrane region" description="Helical" evidence="1">
    <location>
        <begin position="140"/>
        <end position="164"/>
    </location>
</feature>
<feature type="transmembrane region" description="Helical" evidence="1">
    <location>
        <begin position="176"/>
        <end position="199"/>
    </location>
</feature>
<proteinExistence type="predicted"/>
<feature type="transmembrane region" description="Helical" evidence="1">
    <location>
        <begin position="54"/>
        <end position="75"/>
    </location>
</feature>
<feature type="transmembrane region" description="Helical" evidence="1">
    <location>
        <begin position="106"/>
        <end position="128"/>
    </location>
</feature>
<dbReference type="PANTHER" id="PTHR43471">
    <property type="entry name" value="ABC TRANSPORTER PERMEASE"/>
    <property type="match status" value="1"/>
</dbReference>
<keyword evidence="1" id="KW-1133">Transmembrane helix</keyword>
<dbReference type="PANTHER" id="PTHR43471:SF1">
    <property type="entry name" value="ABC TRANSPORTER PERMEASE PROTEIN NOSY-RELATED"/>
    <property type="match status" value="1"/>
</dbReference>